<dbReference type="AlphaFoldDB" id="A0A816QY90"/>
<keyword evidence="2" id="KW-0813">Transport</keyword>
<protein>
    <submittedName>
        <fullName evidence="6">(rape) hypothetical protein</fullName>
    </submittedName>
</protein>
<gene>
    <name evidence="6" type="ORF">DARMORV10_C06P53380.1</name>
</gene>
<reference evidence="6" key="1">
    <citation type="submission" date="2021-01" db="EMBL/GenBank/DDBJ databases">
        <authorList>
            <consortium name="Genoscope - CEA"/>
            <person name="William W."/>
        </authorList>
    </citation>
    <scope>NUCLEOTIDE SEQUENCE</scope>
</reference>
<evidence type="ECO:0000256" key="3">
    <source>
        <dbReference type="ARBA" id="ARBA00022692"/>
    </source>
</evidence>
<dbReference type="SUPFAM" id="SSF161111">
    <property type="entry name" value="Cation efflux protein transmembrane domain-like"/>
    <property type="match status" value="1"/>
</dbReference>
<dbReference type="InterPro" id="IPR027469">
    <property type="entry name" value="Cation_efflux_TMD_sf"/>
</dbReference>
<evidence type="ECO:0000256" key="5">
    <source>
        <dbReference type="ARBA" id="ARBA00023136"/>
    </source>
</evidence>
<keyword evidence="5" id="KW-0472">Membrane</keyword>
<evidence type="ECO:0000313" key="6">
    <source>
        <dbReference type="EMBL" id="CAF2065761.1"/>
    </source>
</evidence>
<sequence length="108" mass="12231">MSYTAKKKRKQYQSRTKILLDQPMKQVICFSEIGAKSMQTYKRFEEDDNIQEELKKLAKGERLAVHISNAANLVLFVAKVYASVKSRSMAVIASTLDSLLDLLSGFIL</sequence>
<dbReference type="EMBL" id="HG994370">
    <property type="protein sequence ID" value="CAF2065761.1"/>
    <property type="molecule type" value="Genomic_DNA"/>
</dbReference>
<keyword evidence="3" id="KW-0812">Transmembrane</keyword>
<dbReference type="PANTHER" id="PTHR43840">
    <property type="entry name" value="MITOCHONDRIAL METAL TRANSPORTER 1-RELATED"/>
    <property type="match status" value="1"/>
</dbReference>
<organism evidence="6">
    <name type="scientific">Brassica napus</name>
    <name type="common">Rape</name>
    <dbReference type="NCBI Taxonomy" id="3708"/>
    <lineage>
        <taxon>Eukaryota</taxon>
        <taxon>Viridiplantae</taxon>
        <taxon>Streptophyta</taxon>
        <taxon>Embryophyta</taxon>
        <taxon>Tracheophyta</taxon>
        <taxon>Spermatophyta</taxon>
        <taxon>Magnoliopsida</taxon>
        <taxon>eudicotyledons</taxon>
        <taxon>Gunneridae</taxon>
        <taxon>Pentapetalae</taxon>
        <taxon>rosids</taxon>
        <taxon>malvids</taxon>
        <taxon>Brassicales</taxon>
        <taxon>Brassicaceae</taxon>
        <taxon>Brassiceae</taxon>
        <taxon>Brassica</taxon>
    </lineage>
</organism>
<evidence type="ECO:0000256" key="4">
    <source>
        <dbReference type="ARBA" id="ARBA00022989"/>
    </source>
</evidence>
<dbReference type="Gene3D" id="1.20.1510.10">
    <property type="entry name" value="Cation efflux protein transmembrane domain"/>
    <property type="match status" value="1"/>
</dbReference>
<evidence type="ECO:0000256" key="2">
    <source>
        <dbReference type="ARBA" id="ARBA00022448"/>
    </source>
</evidence>
<keyword evidence="4" id="KW-1133">Transmembrane helix</keyword>
<proteinExistence type="predicted"/>
<dbReference type="Proteomes" id="UP001295469">
    <property type="component" value="Chromosome C06"/>
</dbReference>
<dbReference type="InterPro" id="IPR050291">
    <property type="entry name" value="CDF_Transporter"/>
</dbReference>
<evidence type="ECO:0000256" key="1">
    <source>
        <dbReference type="ARBA" id="ARBA00004141"/>
    </source>
</evidence>
<dbReference type="GO" id="GO:0016020">
    <property type="term" value="C:membrane"/>
    <property type="evidence" value="ECO:0007669"/>
    <property type="project" value="UniProtKB-SubCell"/>
</dbReference>
<name>A0A816QY90_BRANA</name>
<dbReference type="PANTHER" id="PTHR43840:SF2">
    <property type="entry name" value="METAL TOLERANCE PROTEIN 9"/>
    <property type="match status" value="1"/>
</dbReference>
<accession>A0A816QY90</accession>
<comment type="subcellular location">
    <subcellularLocation>
        <location evidence="1">Membrane</location>
        <topology evidence="1">Multi-pass membrane protein</topology>
    </subcellularLocation>
</comment>